<dbReference type="GO" id="GO:0016301">
    <property type="term" value="F:kinase activity"/>
    <property type="evidence" value="ECO:0007669"/>
    <property type="project" value="UniProtKB-KW"/>
</dbReference>
<feature type="domain" description="Metallo-beta-lactamase" evidence="4">
    <location>
        <begin position="47"/>
        <end position="229"/>
    </location>
</feature>
<dbReference type="Proteomes" id="UP000658690">
    <property type="component" value="Unassembled WGS sequence"/>
</dbReference>
<keyword evidence="6" id="KW-1185">Reference proteome</keyword>
<name>A0ABX1YZX9_9BACL</name>
<organism evidence="5 6">
    <name type="scientific">Paenibacillus germinis</name>
    <dbReference type="NCBI Taxonomy" id="2654979"/>
    <lineage>
        <taxon>Bacteria</taxon>
        <taxon>Bacillati</taxon>
        <taxon>Bacillota</taxon>
        <taxon>Bacilli</taxon>
        <taxon>Bacillales</taxon>
        <taxon>Paenibacillaceae</taxon>
        <taxon>Paenibacillus</taxon>
    </lineage>
</organism>
<gene>
    <name evidence="5" type="ORF">GC102_06000</name>
</gene>
<dbReference type="SUPFAM" id="SSF56281">
    <property type="entry name" value="Metallo-hydrolase/oxidoreductase"/>
    <property type="match status" value="1"/>
</dbReference>
<dbReference type="InterPro" id="IPR001279">
    <property type="entry name" value="Metallo-B-lactamas"/>
</dbReference>
<dbReference type="Pfam" id="PF12706">
    <property type="entry name" value="Lactamase_B_2"/>
    <property type="match status" value="1"/>
</dbReference>
<keyword evidence="5" id="KW-0418">Kinase</keyword>
<dbReference type="PANTHER" id="PTHR42663">
    <property type="entry name" value="HYDROLASE C777.06C-RELATED-RELATED"/>
    <property type="match status" value="1"/>
</dbReference>
<evidence type="ECO:0000313" key="6">
    <source>
        <dbReference type="Proteomes" id="UP000658690"/>
    </source>
</evidence>
<evidence type="ECO:0000313" key="5">
    <source>
        <dbReference type="EMBL" id="NOU85336.1"/>
    </source>
</evidence>
<dbReference type="EMBL" id="WHOC01000028">
    <property type="protein sequence ID" value="NOU85336.1"/>
    <property type="molecule type" value="Genomic_DNA"/>
</dbReference>
<comment type="caution">
    <text evidence="5">The sequence shown here is derived from an EMBL/GenBank/DDBJ whole genome shotgun (WGS) entry which is preliminary data.</text>
</comment>
<dbReference type="InterPro" id="IPR036866">
    <property type="entry name" value="RibonucZ/Hydroxyglut_hydro"/>
</dbReference>
<comment type="function">
    <text evidence="2">Counteracts the endogenous Pycsar antiviral defense system. Phosphodiesterase that enables metal-dependent hydrolysis of host cyclic nucleotide Pycsar defense signals such as cCMP and cUMP.</text>
</comment>
<reference evidence="5 6" key="1">
    <citation type="submission" date="2019-10" db="EMBL/GenBank/DDBJ databases">
        <title>Description of Paenibacillus choica sp. nov.</title>
        <authorList>
            <person name="Carlier A."/>
            <person name="Qi S."/>
        </authorList>
    </citation>
    <scope>NUCLEOTIDE SEQUENCE [LARGE SCALE GENOMIC DNA]</scope>
    <source>
        <strain evidence="5 6">LMG 31460</strain>
    </source>
</reference>
<proteinExistence type="predicted"/>
<dbReference type="RefSeq" id="WP_171688656.1">
    <property type="nucleotide sequence ID" value="NZ_WHOC01000028.1"/>
</dbReference>
<accession>A0ABX1YZX9</accession>
<dbReference type="PANTHER" id="PTHR42663:SF6">
    <property type="entry name" value="HYDROLASE C777.06C-RELATED"/>
    <property type="match status" value="1"/>
</dbReference>
<evidence type="ECO:0000259" key="4">
    <source>
        <dbReference type="Pfam" id="PF12706"/>
    </source>
</evidence>
<protein>
    <submittedName>
        <fullName evidence="5">Adenosylcobinamide kinase</fullName>
    </submittedName>
</protein>
<evidence type="ECO:0000256" key="3">
    <source>
        <dbReference type="ARBA" id="ARBA00048505"/>
    </source>
</evidence>
<sequence length="277" mass="30718">MNITFLGTGAAEGIPSPFCNCGTCQHAREQGGRNVRRRQCFLINDDLLLDVGPDLFASCAQFGISLVELRYMLVTHNHLDHFTPSNLQLRAKPFRLSTELPDLAMVAGPSVLATWDLSGGRDSDAGIRRIPFLPGRSVSLSPYKVRSIEATHNLRIGDAMNYIIDDGRVKILIASDTGIYDESIWEQLANEAFDTVIMEATLLNHTPGKEHLNLQDFRIMLDRMRQTKVVRENTVIVASHFSHQSVGSHDETDRVLAEIGVTCAFDGMKITVGSHEN</sequence>
<evidence type="ECO:0000256" key="2">
    <source>
        <dbReference type="ARBA" id="ARBA00034301"/>
    </source>
</evidence>
<keyword evidence="5" id="KW-0808">Transferase</keyword>
<evidence type="ECO:0000256" key="1">
    <source>
        <dbReference type="ARBA" id="ARBA00034221"/>
    </source>
</evidence>
<dbReference type="Gene3D" id="3.60.15.10">
    <property type="entry name" value="Ribonuclease Z/Hydroxyacylglutathione hydrolase-like"/>
    <property type="match status" value="1"/>
</dbReference>
<comment type="catalytic activity">
    <reaction evidence="1">
        <text>3',5'-cyclic CMP + H2O = CMP + H(+)</text>
        <dbReference type="Rhea" id="RHEA:72675"/>
        <dbReference type="ChEBI" id="CHEBI:15377"/>
        <dbReference type="ChEBI" id="CHEBI:15378"/>
        <dbReference type="ChEBI" id="CHEBI:58003"/>
        <dbReference type="ChEBI" id="CHEBI:60377"/>
    </reaction>
    <physiologicalReaction direction="left-to-right" evidence="1">
        <dbReference type="Rhea" id="RHEA:72676"/>
    </physiologicalReaction>
</comment>
<comment type="catalytic activity">
    <reaction evidence="3">
        <text>3',5'-cyclic UMP + H2O = UMP + H(+)</text>
        <dbReference type="Rhea" id="RHEA:70575"/>
        <dbReference type="ChEBI" id="CHEBI:15377"/>
        <dbReference type="ChEBI" id="CHEBI:15378"/>
        <dbReference type="ChEBI" id="CHEBI:57865"/>
        <dbReference type="ChEBI" id="CHEBI:184387"/>
    </reaction>
    <physiologicalReaction direction="left-to-right" evidence="3">
        <dbReference type="Rhea" id="RHEA:70576"/>
    </physiologicalReaction>
</comment>